<reference evidence="2 3" key="1">
    <citation type="submission" date="2013-08" db="EMBL/GenBank/DDBJ databases">
        <title>Genome sequencing of Lysobacter.</title>
        <authorList>
            <person name="Zhang S."/>
            <person name="Wang G."/>
        </authorList>
    </citation>
    <scope>NUCLEOTIDE SEQUENCE [LARGE SCALE GENOMIC DNA]</scope>
    <source>
        <strain evidence="2 3">Ko07</strain>
    </source>
</reference>
<comment type="caution">
    <text evidence="2">The sequence shown here is derived from an EMBL/GenBank/DDBJ whole genome shotgun (WGS) entry which is preliminary data.</text>
</comment>
<keyword evidence="1" id="KW-0732">Signal</keyword>
<evidence type="ECO:0008006" key="4">
    <source>
        <dbReference type="Google" id="ProtNLM"/>
    </source>
</evidence>
<organism evidence="2 3">
    <name type="scientific">Lysobacter concretionis Ko07 = DSM 16239</name>
    <dbReference type="NCBI Taxonomy" id="1122185"/>
    <lineage>
        <taxon>Bacteria</taxon>
        <taxon>Pseudomonadati</taxon>
        <taxon>Pseudomonadota</taxon>
        <taxon>Gammaproteobacteria</taxon>
        <taxon>Lysobacterales</taxon>
        <taxon>Lysobacteraceae</taxon>
        <taxon>Novilysobacter</taxon>
    </lineage>
</organism>
<evidence type="ECO:0000313" key="2">
    <source>
        <dbReference type="EMBL" id="KGM52596.1"/>
    </source>
</evidence>
<dbReference type="OrthoDB" id="5348860at2"/>
<dbReference type="STRING" id="1122185.N792_05925"/>
<dbReference type="EMBL" id="AVPS01000003">
    <property type="protein sequence ID" value="KGM52596.1"/>
    <property type="molecule type" value="Genomic_DNA"/>
</dbReference>
<dbReference type="RefSeq" id="WP_036192865.1">
    <property type="nucleotide sequence ID" value="NZ_AVPS01000003.1"/>
</dbReference>
<keyword evidence="3" id="KW-1185">Reference proteome</keyword>
<evidence type="ECO:0000256" key="1">
    <source>
        <dbReference type="SAM" id="SignalP"/>
    </source>
</evidence>
<proteinExistence type="predicted"/>
<evidence type="ECO:0000313" key="3">
    <source>
        <dbReference type="Proteomes" id="UP000030017"/>
    </source>
</evidence>
<dbReference type="Proteomes" id="UP000030017">
    <property type="component" value="Unassembled WGS sequence"/>
</dbReference>
<name>A0A0A0ENM5_9GAMM</name>
<feature type="signal peptide" evidence="1">
    <location>
        <begin position="1"/>
        <end position="21"/>
    </location>
</feature>
<dbReference type="AlphaFoldDB" id="A0A0A0ENM5"/>
<dbReference type="eggNOG" id="COG3650">
    <property type="taxonomic scope" value="Bacteria"/>
</dbReference>
<dbReference type="PROSITE" id="PS51257">
    <property type="entry name" value="PROKAR_LIPOPROTEIN"/>
    <property type="match status" value="1"/>
</dbReference>
<accession>A0A0A0ENM5</accession>
<gene>
    <name evidence="2" type="ORF">N792_05925</name>
</gene>
<sequence>MSKFRSISVLLVSACAMVALTACQPQPSAPAVTAPAAADAATDMAEGAMQMDAQDASITQFHARGNEPFWSVTVDGTALTWTTPEMQPGKLLVAERSADADDGIQLTGSDGGKAFTLDIQRTPCQDSMSGQEFEFTATFTYDGEAMSGCAGSGL</sequence>
<feature type="chain" id="PRO_5001962323" description="Lipoprotein" evidence="1">
    <location>
        <begin position="22"/>
        <end position="154"/>
    </location>
</feature>
<protein>
    <recommendedName>
        <fullName evidence="4">Lipoprotein</fullName>
    </recommendedName>
</protein>